<keyword evidence="1" id="KW-0614">Plasmid</keyword>
<dbReference type="EMBL" id="MF190368">
    <property type="protein sequence ID" value="ASY91256.1"/>
    <property type="molecule type" value="Genomic_DNA"/>
</dbReference>
<evidence type="ECO:0000313" key="1">
    <source>
        <dbReference type="EMBL" id="ASY91256.1"/>
    </source>
</evidence>
<accession>A0A286NCC3</accession>
<reference evidence="1" key="1">
    <citation type="submission" date="2017-06" db="EMBL/GenBank/DDBJ databases">
        <title>complete sequence of plasmid p205880-qnrS.</title>
        <authorList>
            <person name="Wang S."/>
            <person name="Zhan Z."/>
            <person name="Fang H."/>
            <person name="Feng J."/>
            <person name="Zhang D."/>
            <person name="Jiang X."/>
            <person name="Wang F."/>
            <person name="Zeng L."/>
            <person name="Liang Q."/>
            <person name="Zhou D."/>
        </authorList>
    </citation>
    <scope>NUCLEOTIDE SEQUENCE</scope>
    <source>
        <strain evidence="1">205880</strain>
        <plasmid evidence="1">p205880-qnrS</plasmid>
    </source>
</reference>
<name>A0A286NCC3_KLEPN</name>
<organism evidence="1">
    <name type="scientific">Klebsiella pneumoniae</name>
    <dbReference type="NCBI Taxonomy" id="573"/>
    <lineage>
        <taxon>Bacteria</taxon>
        <taxon>Pseudomonadati</taxon>
        <taxon>Pseudomonadota</taxon>
        <taxon>Gammaproteobacteria</taxon>
        <taxon>Enterobacterales</taxon>
        <taxon>Enterobacteriaceae</taxon>
        <taxon>Klebsiella/Raoultella group</taxon>
        <taxon>Klebsiella</taxon>
        <taxon>Klebsiella pneumoniae complex</taxon>
    </lineage>
</organism>
<sequence>MVITFSDNYNFSWHSLSGHQRTLVGTGGNSLQIRLRQQSQIP</sequence>
<geneLocation type="plasmid" evidence="1">
    <name>p205880-qnrS</name>
</geneLocation>
<dbReference type="AlphaFoldDB" id="A0A286NCC3"/>
<protein>
    <submittedName>
        <fullName evidence="1">Uncharacterized protein</fullName>
    </submittedName>
</protein>
<proteinExistence type="predicted"/>